<reference evidence="2 3" key="1">
    <citation type="submission" date="2012-08" db="EMBL/GenBank/DDBJ databases">
        <title>Whole genome shotgun sequence of Austwickia chelonae NBRC 105200.</title>
        <authorList>
            <person name="Yoshida I."/>
            <person name="Hosoyama A."/>
            <person name="Tsuchikane K."/>
            <person name="Katsumata H."/>
            <person name="Ando Y."/>
            <person name="Ohji S."/>
            <person name="Hamada M."/>
            <person name="Tamura T."/>
            <person name="Yamazoe A."/>
            <person name="Yamazaki S."/>
            <person name="Fujita N."/>
        </authorList>
    </citation>
    <scope>NUCLEOTIDE SEQUENCE [LARGE SCALE GENOMIC DNA]</scope>
    <source>
        <strain evidence="2 3">NBRC 105200</strain>
    </source>
</reference>
<evidence type="ECO:0000313" key="2">
    <source>
        <dbReference type="EMBL" id="GAB77415.1"/>
    </source>
</evidence>
<protein>
    <recommendedName>
        <fullName evidence="1">HipA-like kinase domain-containing protein</fullName>
    </recommendedName>
</protein>
<gene>
    <name evidence="2" type="ORF">AUCHE_05_03260</name>
</gene>
<name>K6VPW4_9MICO</name>
<dbReference type="Pfam" id="PF20613">
    <property type="entry name" value="HipA_2"/>
    <property type="match status" value="1"/>
</dbReference>
<dbReference type="RefSeq" id="WP_006502167.1">
    <property type="nucleotide sequence ID" value="NZ_BAGZ01000005.1"/>
</dbReference>
<dbReference type="Proteomes" id="UP000008495">
    <property type="component" value="Unassembled WGS sequence"/>
</dbReference>
<feature type="domain" description="HipA-like kinase" evidence="1">
    <location>
        <begin position="15"/>
        <end position="249"/>
    </location>
</feature>
<accession>K6VPW4</accession>
<sequence length="256" mass="27802">MLPTVTAVRYVLPFREGGSLPGLVEADDLGMYVVKFRGAGQGLKVLVAEVICAGLARLLDIPTPDLVSITLPAPIIRYEADEEVQDLLNASPGTNLGVDYLPGAFGYDGSRPPSPREASAIMWLDALTANIDRTWSNPNLLVWGGRTWAIDHGAALYFHHSWPRRPADPARFAAQSFDATSHVLADIAEDPRGHHEEFADRLSPAALATVLDEIPEEWLEPTTDLPDPAALRQTYLDHLAARLSSPDVWIPGGASR</sequence>
<dbReference type="AlphaFoldDB" id="K6VPW4"/>
<proteinExistence type="predicted"/>
<dbReference type="InterPro" id="IPR046748">
    <property type="entry name" value="HipA_2"/>
</dbReference>
<organism evidence="2 3">
    <name type="scientific">Austwickia chelonae NBRC 105200</name>
    <dbReference type="NCBI Taxonomy" id="1184607"/>
    <lineage>
        <taxon>Bacteria</taxon>
        <taxon>Bacillati</taxon>
        <taxon>Actinomycetota</taxon>
        <taxon>Actinomycetes</taxon>
        <taxon>Micrococcales</taxon>
        <taxon>Dermatophilaceae</taxon>
        <taxon>Austwickia</taxon>
    </lineage>
</organism>
<dbReference type="EMBL" id="BAGZ01000005">
    <property type="protein sequence ID" value="GAB77415.1"/>
    <property type="molecule type" value="Genomic_DNA"/>
</dbReference>
<dbReference type="STRING" id="100225.SAMN05421595_1250"/>
<evidence type="ECO:0000259" key="1">
    <source>
        <dbReference type="Pfam" id="PF20613"/>
    </source>
</evidence>
<dbReference type="eggNOG" id="COG1718">
    <property type="taxonomic scope" value="Bacteria"/>
</dbReference>
<keyword evidence="3" id="KW-1185">Reference proteome</keyword>
<dbReference type="OrthoDB" id="9786330at2"/>
<evidence type="ECO:0000313" key="3">
    <source>
        <dbReference type="Proteomes" id="UP000008495"/>
    </source>
</evidence>
<comment type="caution">
    <text evidence="2">The sequence shown here is derived from an EMBL/GenBank/DDBJ whole genome shotgun (WGS) entry which is preliminary data.</text>
</comment>